<evidence type="ECO:0000259" key="2">
    <source>
        <dbReference type="Pfam" id="PF01863"/>
    </source>
</evidence>
<sequence>MREDRRRADEPGAATARELDRSREDRADRLPPPEWCLTLTDLTFTVRESARRKTLSIGVERDGGLVILAPLGVDQGQVAELAASRRDWLYGKLAEKNRLHRPTRTREFVTGEGFWYAGRSYRLLVSQGEAEGEALRLGAGRFRLSRAHVAQGRELFIGWYTTHLLAWAEEQLIRLRPRLRVDPTSLRVTDLGHRWGSCGARHDVALHWRVALLPRRMAEYVLVHELIHLEHHHHKAAFWERLEVLLPDYAERKSWLALHGADYDL</sequence>
<dbReference type="AlphaFoldDB" id="A0A2I9CZ96"/>
<dbReference type="PANTHER" id="PTHR30399:SF1">
    <property type="entry name" value="UTP PYROPHOSPHATASE"/>
    <property type="match status" value="1"/>
</dbReference>
<keyword evidence="3" id="KW-0378">Hydrolase</keyword>
<dbReference type="InterPro" id="IPR002725">
    <property type="entry name" value="YgjP-like_metallopeptidase"/>
</dbReference>
<dbReference type="Proteomes" id="UP000236569">
    <property type="component" value="Unassembled WGS sequence"/>
</dbReference>
<comment type="caution">
    <text evidence="3">The sequence shown here is derived from an EMBL/GenBank/DDBJ whole genome shotgun (WGS) entry which is preliminary data.</text>
</comment>
<dbReference type="RefSeq" id="WP_201262787.1">
    <property type="nucleotide sequence ID" value="NZ_BFAG01000015.1"/>
</dbReference>
<protein>
    <submittedName>
        <fullName evidence="3">Putative metal-dependent hydrolase</fullName>
    </submittedName>
</protein>
<evidence type="ECO:0000256" key="1">
    <source>
        <dbReference type="SAM" id="MobiDB-lite"/>
    </source>
</evidence>
<dbReference type="InterPro" id="IPR053136">
    <property type="entry name" value="UTP_pyrophosphatase-like"/>
</dbReference>
<name>A0A2I9CZ96_9DEIO</name>
<evidence type="ECO:0000313" key="4">
    <source>
        <dbReference type="Proteomes" id="UP000236569"/>
    </source>
</evidence>
<organism evidence="3 4">
    <name type="scientific">Deinococcus aerius</name>
    <dbReference type="NCBI Taxonomy" id="200253"/>
    <lineage>
        <taxon>Bacteria</taxon>
        <taxon>Thermotogati</taxon>
        <taxon>Deinococcota</taxon>
        <taxon>Deinococci</taxon>
        <taxon>Deinococcales</taxon>
        <taxon>Deinococcaceae</taxon>
        <taxon>Deinococcus</taxon>
    </lineage>
</organism>
<feature type="compositionally biased region" description="Basic and acidic residues" evidence="1">
    <location>
        <begin position="17"/>
        <end position="27"/>
    </location>
</feature>
<feature type="domain" description="YgjP-like metallopeptidase" evidence="2">
    <location>
        <begin position="53"/>
        <end position="257"/>
    </location>
</feature>
<keyword evidence="4" id="KW-1185">Reference proteome</keyword>
<reference evidence="4" key="1">
    <citation type="submission" date="2018-01" db="EMBL/GenBank/DDBJ databases">
        <title>Draft Genome Sequence of the Radioresistant Bacterium Deinococcus aerius TR0125, Isolated from the Higher Atmosphere above Japan.</title>
        <authorList>
            <person name="Satoh K."/>
            <person name="Arai H."/>
            <person name="Sanzen T."/>
            <person name="Kawaguchi Y."/>
            <person name="Hayashi H."/>
            <person name="Yokobori S."/>
            <person name="Yamagishi A."/>
            <person name="Oono Y."/>
            <person name="Narumi I."/>
        </authorList>
    </citation>
    <scope>NUCLEOTIDE SEQUENCE [LARGE SCALE GENOMIC DNA]</scope>
    <source>
        <strain evidence="4">TR0125</strain>
    </source>
</reference>
<dbReference type="Gene3D" id="3.30.2010.10">
    <property type="entry name" value="Metalloproteases ('zincins'), catalytic domain"/>
    <property type="match status" value="1"/>
</dbReference>
<dbReference type="EMBL" id="BFAG01000015">
    <property type="protein sequence ID" value="GBF07534.1"/>
    <property type="molecule type" value="Genomic_DNA"/>
</dbReference>
<gene>
    <name evidence="3" type="ORF">DAERI_150052</name>
</gene>
<dbReference type="GO" id="GO:0016787">
    <property type="term" value="F:hydrolase activity"/>
    <property type="evidence" value="ECO:0007669"/>
    <property type="project" value="UniProtKB-KW"/>
</dbReference>
<feature type="region of interest" description="Disordered" evidence="1">
    <location>
        <begin position="1"/>
        <end position="27"/>
    </location>
</feature>
<accession>A0A2I9CZ96</accession>
<dbReference type="CDD" id="cd07344">
    <property type="entry name" value="M48_yhfN_like"/>
    <property type="match status" value="1"/>
</dbReference>
<dbReference type="PANTHER" id="PTHR30399">
    <property type="entry name" value="UNCHARACTERIZED PROTEIN YGJP"/>
    <property type="match status" value="1"/>
</dbReference>
<dbReference type="Pfam" id="PF01863">
    <property type="entry name" value="YgjP-like"/>
    <property type="match status" value="1"/>
</dbReference>
<evidence type="ECO:0000313" key="3">
    <source>
        <dbReference type="EMBL" id="GBF07534.1"/>
    </source>
</evidence>
<proteinExistence type="predicted"/>
<feature type="compositionally biased region" description="Basic and acidic residues" evidence="1">
    <location>
        <begin position="1"/>
        <end position="10"/>
    </location>
</feature>